<proteinExistence type="predicted"/>
<dbReference type="PANTHER" id="PTHR19965">
    <property type="entry name" value="RNA AND EXPORT FACTOR BINDING PROTEIN"/>
    <property type="match status" value="1"/>
</dbReference>
<keyword evidence="1 2" id="KW-0694">RNA-binding</keyword>
<dbReference type="AlphaFoldDB" id="A0A1Y2GAC7"/>
<dbReference type="OrthoDB" id="6159137at2759"/>
<dbReference type="EMBL" id="MCFF01000051">
    <property type="protein sequence ID" value="ORZ05303.1"/>
    <property type="molecule type" value="Genomic_DNA"/>
</dbReference>
<feature type="compositionally biased region" description="Basic and acidic residues" evidence="3">
    <location>
        <begin position="163"/>
        <end position="173"/>
    </location>
</feature>
<dbReference type="GO" id="GO:0003729">
    <property type="term" value="F:mRNA binding"/>
    <property type="evidence" value="ECO:0007669"/>
    <property type="project" value="TreeGrafter"/>
</dbReference>
<dbReference type="GeneID" id="33561637"/>
<evidence type="ECO:0000313" key="6">
    <source>
        <dbReference type="Proteomes" id="UP000193648"/>
    </source>
</evidence>
<comment type="caution">
    <text evidence="5">The sequence shown here is derived from an EMBL/GenBank/DDBJ whole genome shotgun (WGS) entry which is preliminary data.</text>
</comment>
<reference evidence="5 6" key="1">
    <citation type="submission" date="2016-07" db="EMBL/GenBank/DDBJ databases">
        <title>Pervasive Adenine N6-methylation of Active Genes in Fungi.</title>
        <authorList>
            <consortium name="DOE Joint Genome Institute"/>
            <person name="Mondo S.J."/>
            <person name="Dannebaum R.O."/>
            <person name="Kuo R.C."/>
            <person name="Labutti K."/>
            <person name="Haridas S."/>
            <person name="Kuo A."/>
            <person name="Salamov A."/>
            <person name="Ahrendt S.R."/>
            <person name="Lipzen A."/>
            <person name="Sullivan W."/>
            <person name="Andreopoulos W.B."/>
            <person name="Clum A."/>
            <person name="Lindquist E."/>
            <person name="Daum C."/>
            <person name="Ramamoorthy G.K."/>
            <person name="Gryganskyi A."/>
            <person name="Culley D."/>
            <person name="Magnuson J.K."/>
            <person name="James T.Y."/>
            <person name="O'Malley M.A."/>
            <person name="Stajich J.E."/>
            <person name="Spatafora J.W."/>
            <person name="Visel A."/>
            <person name="Grigoriev I.V."/>
        </authorList>
    </citation>
    <scope>NUCLEOTIDE SEQUENCE [LARGE SCALE GENOMIC DNA]</scope>
    <source>
        <strain evidence="5 6">NRRL 3116</strain>
    </source>
</reference>
<dbReference type="SUPFAM" id="SSF54928">
    <property type="entry name" value="RNA-binding domain, RBD"/>
    <property type="match status" value="1"/>
</dbReference>
<feature type="compositionally biased region" description="Low complexity" evidence="3">
    <location>
        <begin position="174"/>
        <end position="185"/>
    </location>
</feature>
<dbReference type="InParanoid" id="A0A1Y2GAC7"/>
<dbReference type="Gene3D" id="3.30.70.330">
    <property type="match status" value="1"/>
</dbReference>
<dbReference type="Pfam" id="PF00076">
    <property type="entry name" value="RRM_1"/>
    <property type="match status" value="1"/>
</dbReference>
<dbReference type="STRING" id="64571.A0A1Y2GAC7"/>
<evidence type="ECO:0000256" key="2">
    <source>
        <dbReference type="PROSITE-ProRule" id="PRU00176"/>
    </source>
</evidence>
<sequence length="405" mass="44529">MDHIDQSLDDIIAAKKLAGKKTYDPIIRSKPRSRSVLKGTTTGRISKPNSGKSCPLFTESYKDYMAPVKEIFTSRYLPLTGPIKLIAINHEAIRAKKNTESDSSSTSRSSTTPSIRKGDSYTPSYSSIRSRSPRSVYRSGDYYRPSSSSKRTTDANIKPTIPSKDEDKNDNDANSRSNNQSSNTSRMEINNYGVEKSSSSLETMRTDSENVVKATHQTSAGGMDIDDGPLSIKGIAPQGTELNTKLEGPATIEIENLDPGTTTEDVKVVCSRFGEIRSCICLNGFSQVTYARKAAAQAAVDNLNGKKADNDQILRVTMRKIPVFHNLQLPGTIHVPSPIAGPMKLLTKVVEGTIKNAGTLYQEQLQAAQQMLKVQQHRMAQLHMEEQRIAALRMQANADMNRLSL</sequence>
<keyword evidence="6" id="KW-1185">Reference proteome</keyword>
<dbReference type="PROSITE" id="PS50102">
    <property type="entry name" value="RRM"/>
    <property type="match status" value="1"/>
</dbReference>
<dbReference type="Proteomes" id="UP000193648">
    <property type="component" value="Unassembled WGS sequence"/>
</dbReference>
<feature type="region of interest" description="Disordered" evidence="3">
    <location>
        <begin position="30"/>
        <end position="51"/>
    </location>
</feature>
<feature type="region of interest" description="Disordered" evidence="3">
    <location>
        <begin position="96"/>
        <end position="202"/>
    </location>
</feature>
<evidence type="ECO:0000313" key="5">
    <source>
        <dbReference type="EMBL" id="ORZ05303.1"/>
    </source>
</evidence>
<dbReference type="RefSeq" id="XP_021876995.1">
    <property type="nucleotide sequence ID" value="XM_022019792.1"/>
</dbReference>
<dbReference type="GO" id="GO:0005634">
    <property type="term" value="C:nucleus"/>
    <property type="evidence" value="ECO:0007669"/>
    <property type="project" value="TreeGrafter"/>
</dbReference>
<dbReference type="InterPro" id="IPR035979">
    <property type="entry name" value="RBD_domain_sf"/>
</dbReference>
<dbReference type="SMART" id="SM00360">
    <property type="entry name" value="RRM"/>
    <property type="match status" value="1"/>
</dbReference>
<dbReference type="InterPro" id="IPR012677">
    <property type="entry name" value="Nucleotide-bd_a/b_plait_sf"/>
</dbReference>
<evidence type="ECO:0000256" key="1">
    <source>
        <dbReference type="ARBA" id="ARBA00022884"/>
    </source>
</evidence>
<protein>
    <recommendedName>
        <fullName evidence="4">RRM domain-containing protein</fullName>
    </recommendedName>
</protein>
<evidence type="ECO:0000259" key="4">
    <source>
        <dbReference type="PROSITE" id="PS50102"/>
    </source>
</evidence>
<dbReference type="InterPro" id="IPR000504">
    <property type="entry name" value="RRM_dom"/>
</dbReference>
<evidence type="ECO:0000256" key="3">
    <source>
        <dbReference type="SAM" id="MobiDB-lite"/>
    </source>
</evidence>
<dbReference type="PANTHER" id="PTHR19965:SF35">
    <property type="entry name" value="RNA ANNEALING PROTEIN YRA1"/>
    <property type="match status" value="1"/>
</dbReference>
<feature type="compositionally biased region" description="Polar residues" evidence="3">
    <location>
        <begin position="38"/>
        <end position="51"/>
    </location>
</feature>
<accession>A0A1Y2GAC7</accession>
<dbReference type="InterPro" id="IPR051229">
    <property type="entry name" value="ALYREF_mRNA_export"/>
</dbReference>
<dbReference type="CDD" id="cd00590">
    <property type="entry name" value="RRM_SF"/>
    <property type="match status" value="1"/>
</dbReference>
<name>A0A1Y2GAC7_9FUNG</name>
<gene>
    <name evidence="5" type="ORF">BCR41DRAFT_187185</name>
</gene>
<feature type="compositionally biased region" description="Low complexity" evidence="3">
    <location>
        <begin position="101"/>
        <end position="139"/>
    </location>
</feature>
<organism evidence="5 6">
    <name type="scientific">Lobosporangium transversale</name>
    <dbReference type="NCBI Taxonomy" id="64571"/>
    <lineage>
        <taxon>Eukaryota</taxon>
        <taxon>Fungi</taxon>
        <taxon>Fungi incertae sedis</taxon>
        <taxon>Mucoromycota</taxon>
        <taxon>Mortierellomycotina</taxon>
        <taxon>Mortierellomycetes</taxon>
        <taxon>Mortierellales</taxon>
        <taxon>Mortierellaceae</taxon>
        <taxon>Lobosporangium</taxon>
    </lineage>
</organism>
<feature type="domain" description="RRM" evidence="4">
    <location>
        <begin position="250"/>
        <end position="321"/>
    </location>
</feature>